<organism evidence="10 11">
    <name type="scientific">Actinophytocola gossypii</name>
    <dbReference type="NCBI Taxonomy" id="2812003"/>
    <lineage>
        <taxon>Bacteria</taxon>
        <taxon>Bacillati</taxon>
        <taxon>Actinomycetota</taxon>
        <taxon>Actinomycetes</taxon>
        <taxon>Pseudonocardiales</taxon>
        <taxon>Pseudonocardiaceae</taxon>
    </lineage>
</organism>
<gene>
    <name evidence="10" type="ORF">JT362_06615</name>
</gene>
<dbReference type="Pfam" id="PF00781">
    <property type="entry name" value="DAGK_cat"/>
    <property type="match status" value="1"/>
</dbReference>
<dbReference type="Gene3D" id="3.40.50.10330">
    <property type="entry name" value="Probable inorganic polyphosphate/atp-NAD kinase, domain 1"/>
    <property type="match status" value="1"/>
</dbReference>
<feature type="domain" description="DAGKc" evidence="9">
    <location>
        <begin position="1"/>
        <end position="127"/>
    </location>
</feature>
<keyword evidence="4" id="KW-0547">Nucleotide-binding</keyword>
<comment type="similarity">
    <text evidence="2">Belongs to the diacylglycerol/lipid kinase family.</text>
</comment>
<dbReference type="Pfam" id="PF19279">
    <property type="entry name" value="YegS_C"/>
    <property type="match status" value="1"/>
</dbReference>
<dbReference type="InterPro" id="IPR050187">
    <property type="entry name" value="Lipid_Phosphate_FormReg"/>
</dbReference>
<evidence type="ECO:0000313" key="10">
    <source>
        <dbReference type="EMBL" id="MCT2582789.1"/>
    </source>
</evidence>
<dbReference type="Proteomes" id="UP001156441">
    <property type="component" value="Unassembled WGS sequence"/>
</dbReference>
<dbReference type="InterPro" id="IPR016064">
    <property type="entry name" value="NAD/diacylglycerol_kinase_sf"/>
</dbReference>
<dbReference type="InterPro" id="IPR001206">
    <property type="entry name" value="Diacylglycerol_kinase_cat_dom"/>
</dbReference>
<evidence type="ECO:0000256" key="7">
    <source>
        <dbReference type="ARBA" id="ARBA00023209"/>
    </source>
</evidence>
<evidence type="ECO:0000256" key="4">
    <source>
        <dbReference type="ARBA" id="ARBA00022741"/>
    </source>
</evidence>
<comment type="cofactor">
    <cofactor evidence="1">
        <name>Mg(2+)</name>
        <dbReference type="ChEBI" id="CHEBI:18420"/>
    </cofactor>
</comment>
<keyword evidence="3" id="KW-0808">Transferase</keyword>
<keyword evidence="7" id="KW-0443">Lipid metabolism</keyword>
<keyword evidence="7" id="KW-0594">Phospholipid biosynthesis</keyword>
<keyword evidence="6" id="KW-0067">ATP-binding</keyword>
<evidence type="ECO:0000256" key="6">
    <source>
        <dbReference type="ARBA" id="ARBA00022840"/>
    </source>
</evidence>
<accession>A0ABT2J695</accession>
<evidence type="ECO:0000313" key="11">
    <source>
        <dbReference type="Proteomes" id="UP001156441"/>
    </source>
</evidence>
<dbReference type="SMART" id="SM00046">
    <property type="entry name" value="DAGKc"/>
    <property type="match status" value="1"/>
</dbReference>
<comment type="caution">
    <text evidence="10">The sequence shown here is derived from an EMBL/GenBank/DDBJ whole genome shotgun (WGS) entry which is preliminary data.</text>
</comment>
<dbReference type="PANTHER" id="PTHR12358:SF54">
    <property type="entry name" value="SPHINGOSINE KINASE RELATED PROTEIN"/>
    <property type="match status" value="1"/>
</dbReference>
<protein>
    <recommendedName>
        <fullName evidence="9">DAGKc domain-containing protein</fullName>
    </recommendedName>
</protein>
<dbReference type="EMBL" id="JAFFZE010000006">
    <property type="protein sequence ID" value="MCT2582789.1"/>
    <property type="molecule type" value="Genomic_DNA"/>
</dbReference>
<name>A0ABT2J695_9PSEU</name>
<sequence>MVDVRVLVIANPAAGGASRELVWRVVRACRRPVSVRWTTSPGEATSIARGCPADLVVSVGGDGTAREVAAGLATAWRPAPMMVVPGGTANSMYRSLWGRTPWPSALRQALSGLPPRRLDLARLDDRLVLAGASTGFSAQVIHAAKAAGTSYQEAIAALAPDYRPYPGRVVVDGVEVHSGSTLVVNVGGSRYRGGEFKLLPHSALDDGLLDVCVIGGEHGLPEMLARTRHGAHADLPGVRYTRGRTVVLERTDDRPLWFEHDGEVIQPAPGPRRLTVLPGAVEAIGAPVTALAA</sequence>
<dbReference type="Gene3D" id="2.60.200.40">
    <property type="match status" value="1"/>
</dbReference>
<proteinExistence type="inferred from homology"/>
<keyword evidence="7" id="KW-0444">Lipid biosynthesis</keyword>
<evidence type="ECO:0000256" key="3">
    <source>
        <dbReference type="ARBA" id="ARBA00022679"/>
    </source>
</evidence>
<dbReference type="SUPFAM" id="SSF111331">
    <property type="entry name" value="NAD kinase/diacylglycerol kinase-like"/>
    <property type="match status" value="1"/>
</dbReference>
<dbReference type="InterPro" id="IPR017438">
    <property type="entry name" value="ATP-NAD_kinase_N"/>
</dbReference>
<reference evidence="10 11" key="1">
    <citation type="submission" date="2021-02" db="EMBL/GenBank/DDBJ databases">
        <title>Actinophytocola xerophila sp. nov., isolated from soil of cotton cropping field.</title>
        <authorList>
            <person name="Huang R."/>
            <person name="Chen X."/>
            <person name="Ge X."/>
            <person name="Liu W."/>
        </authorList>
    </citation>
    <scope>NUCLEOTIDE SEQUENCE [LARGE SCALE GENOMIC DNA]</scope>
    <source>
        <strain evidence="10 11">S1-96</strain>
    </source>
</reference>
<evidence type="ECO:0000256" key="8">
    <source>
        <dbReference type="ARBA" id="ARBA00023264"/>
    </source>
</evidence>
<dbReference type="InterPro" id="IPR045540">
    <property type="entry name" value="YegS/DAGK_C"/>
</dbReference>
<keyword evidence="5" id="KW-0418">Kinase</keyword>
<evidence type="ECO:0000259" key="9">
    <source>
        <dbReference type="PROSITE" id="PS50146"/>
    </source>
</evidence>
<evidence type="ECO:0000256" key="1">
    <source>
        <dbReference type="ARBA" id="ARBA00001946"/>
    </source>
</evidence>
<evidence type="ECO:0000256" key="2">
    <source>
        <dbReference type="ARBA" id="ARBA00005983"/>
    </source>
</evidence>
<dbReference type="PANTHER" id="PTHR12358">
    <property type="entry name" value="SPHINGOSINE KINASE"/>
    <property type="match status" value="1"/>
</dbReference>
<evidence type="ECO:0000256" key="5">
    <source>
        <dbReference type="ARBA" id="ARBA00022777"/>
    </source>
</evidence>
<keyword evidence="11" id="KW-1185">Reference proteome</keyword>
<keyword evidence="8" id="KW-1208">Phospholipid metabolism</keyword>
<dbReference type="PROSITE" id="PS50146">
    <property type="entry name" value="DAGK"/>
    <property type="match status" value="1"/>
</dbReference>